<evidence type="ECO:0000313" key="2">
    <source>
        <dbReference type="EMBL" id="RNF01085.1"/>
    </source>
</evidence>
<evidence type="ECO:0000256" key="1">
    <source>
        <dbReference type="SAM" id="Phobius"/>
    </source>
</evidence>
<organism evidence="2 3">
    <name type="scientific">Trypanosoma rangeli</name>
    <dbReference type="NCBI Taxonomy" id="5698"/>
    <lineage>
        <taxon>Eukaryota</taxon>
        <taxon>Discoba</taxon>
        <taxon>Euglenozoa</taxon>
        <taxon>Kinetoplastea</taxon>
        <taxon>Metakinetoplastina</taxon>
        <taxon>Trypanosomatida</taxon>
        <taxon>Trypanosomatidae</taxon>
        <taxon>Trypanosoma</taxon>
        <taxon>Herpetosoma</taxon>
    </lineage>
</organism>
<keyword evidence="1" id="KW-0812">Transmembrane</keyword>
<keyword evidence="3" id="KW-1185">Reference proteome</keyword>
<dbReference type="GeneID" id="40331168"/>
<dbReference type="OrthoDB" id="10480292at2759"/>
<keyword evidence="1" id="KW-1133">Transmembrane helix</keyword>
<dbReference type="RefSeq" id="XP_029236126.1">
    <property type="nucleotide sequence ID" value="XM_029384037.1"/>
</dbReference>
<gene>
    <name evidence="2" type="ORF">TraAM80_07235</name>
</gene>
<reference evidence="2 3" key="1">
    <citation type="journal article" date="2018" name="BMC Genomics">
        <title>Genomic comparison of Trypanosoma conorhini and Trypanosoma rangeli to Trypanosoma cruzi strains of high and low virulence.</title>
        <authorList>
            <person name="Bradwell K.R."/>
            <person name="Koparde V.N."/>
            <person name="Matveyev A.V."/>
            <person name="Serrano M.G."/>
            <person name="Alves J.M."/>
            <person name="Parikh H."/>
            <person name="Huang B."/>
            <person name="Lee V."/>
            <person name="Espinosa-Alvarez O."/>
            <person name="Ortiz P.A."/>
            <person name="Costa-Martins A.G."/>
            <person name="Teixeira M.M."/>
            <person name="Buck G.A."/>
        </authorList>
    </citation>
    <scope>NUCLEOTIDE SEQUENCE [LARGE SCALE GENOMIC DNA]</scope>
    <source>
        <strain evidence="2 3">AM80</strain>
    </source>
</reference>
<dbReference type="AlphaFoldDB" id="A0A422N6K3"/>
<evidence type="ECO:0000313" key="3">
    <source>
        <dbReference type="Proteomes" id="UP000283634"/>
    </source>
</evidence>
<name>A0A422N6K3_TRYRA</name>
<sequence length="222" mass="25326">MTFHIRVYAMVMAPFMISVSAAGVVLLARTFLRRRLRSSVLLFSEARLYEMFDVLAKVAIGGRAPLNQGDGAYVEVTLNWNNARPLRVPALLFDNGQLDFMEVFEVYSGLLRHRHPDGLLLSDSWNLLMAIVSHHLRRQVRKDNVFIVDDMQTEGLLALCTLLRGRYAITRSPLLLKGVVPVHHFPEELFQRFLSAYHKKKSMRLGFFLFCDLCTGPAPFDS</sequence>
<protein>
    <submittedName>
        <fullName evidence="2">Putative ABC transporter</fullName>
    </submittedName>
</protein>
<accession>A0A422N6K3</accession>
<keyword evidence="1" id="KW-0472">Membrane</keyword>
<dbReference type="EMBL" id="MKGL01000292">
    <property type="protein sequence ID" value="RNF01085.1"/>
    <property type="molecule type" value="Genomic_DNA"/>
</dbReference>
<comment type="caution">
    <text evidence="2">The sequence shown here is derived from an EMBL/GenBank/DDBJ whole genome shotgun (WGS) entry which is preliminary data.</text>
</comment>
<feature type="transmembrane region" description="Helical" evidence="1">
    <location>
        <begin position="6"/>
        <end position="28"/>
    </location>
</feature>
<proteinExistence type="predicted"/>
<dbReference type="Proteomes" id="UP000283634">
    <property type="component" value="Unassembled WGS sequence"/>
</dbReference>